<sequence length="1015" mass="116809">MFAILKFQQRTNAATFSHAFVLTIRIYPSSEHSLLNLKYPIVKEAEAGTTFEDLNVSLNTEEKITRTVMCTDEMSPRKVAICQNKEDEISKYNKDILDKTPETKVSNLQDNVKNSENFDESLNATIKSATTTDVHFINTEFQDNINENKSTNYNIKRCARNMDQHPIDHKQEQSLRETKKTDKIAIKKVDGINQETKSIAIQKPNQEIQNIQKYKTFSSLKSSLTGMKDDVDKWTLSNGFGFYENSMEKNICPLNDKDLLDNSGKTTSKTIVNPDNVPDQYFIEKEIQCNKRSNTFSAVEPMQEDFQVEMKNVNEHSTLEVTKRNNNESIHAKLEEHCNEIPNLKSQENDKQHTTLTSTDDNLSANNTYNKSYKARKQKSRESERKTVPDDKVLRSSNITDLVMEGLMFTIRQDQDSVAVIEQKTKLEMDEVLENSEKVETKAGEKCLLNSSLLRLENLVTMIDSPREHKDHKTTCHTICNSTCLSPFNTFSSGAVSNLDVNRVDEKMDKLNIPTSHGKHKVINYLYPYESRWQRKRISSSINNSNGCSTRGMIIERSEQLMEQQDNDNKHDRKNKNNIEAEREKRKDIVPKVFQSVLFSSEKKNAELQNRDLLMDDTDIEETSKYEISVKRFYNSSLSCSLPSPRKMFTKKENSIISEESDSTKLPRQEANGPRIVSDKTITIEQMPLALQKVLRRTRRLSSTSNSETLQHERKTQDTTLTEGATSETAISFMDNNINSNITNNSSVEFTLDSEEIKSYKDKSCVTIDKDAPEINKDTCVRNTKEENNESHRTSRRNSSSKNGLPRKLQDITEDFYYDLLHARNKDNAIRQRCLRQRQRSLNNPNNIKNGKVRIEMLKFIQDITEGARVVADETQKKKRTFRKFTFRGVDLDQLLDMPNEQLMDLMHARARRRFSHGLKRKSMALVKKLRKAKKETPPNEKPEIVKTHLRNMIIVPEMVGSIVGVYNGKTFNQVEIKPEMIGHYLGEFSVTYKPVKHGRPGIGATHSSRFIPLK</sequence>
<proteinExistence type="inferred from homology"/>
<dbReference type="NCBIfam" id="TIGR01025">
    <property type="entry name" value="uS19_arch"/>
    <property type="match status" value="1"/>
</dbReference>
<dbReference type="GO" id="GO:0022627">
    <property type="term" value="C:cytosolic small ribosomal subunit"/>
    <property type="evidence" value="ECO:0007669"/>
    <property type="project" value="TreeGrafter"/>
</dbReference>
<protein>
    <recommendedName>
        <fullName evidence="4">40S ribosomal protein S15</fullName>
    </recommendedName>
</protein>
<name>A0A0J7KZD6_LASNI</name>
<evidence type="ECO:0000256" key="6">
    <source>
        <dbReference type="SAM" id="MobiDB-lite"/>
    </source>
</evidence>
<dbReference type="SUPFAM" id="SSF54570">
    <property type="entry name" value="Ribosomal protein S19"/>
    <property type="match status" value="1"/>
</dbReference>
<accession>A0A0J7KZD6</accession>
<evidence type="ECO:0000256" key="1">
    <source>
        <dbReference type="ARBA" id="ARBA00007345"/>
    </source>
</evidence>
<reference evidence="7 8" key="1">
    <citation type="submission" date="2015-04" db="EMBL/GenBank/DDBJ databases">
        <title>Lasius niger genome sequencing.</title>
        <authorList>
            <person name="Konorov E.A."/>
            <person name="Nikitin M.A."/>
            <person name="Kirill M.V."/>
            <person name="Chang P."/>
        </authorList>
    </citation>
    <scope>NUCLEOTIDE SEQUENCE [LARGE SCALE GENOMIC DNA]</scope>
    <source>
        <tissue evidence="7">Whole</tissue>
    </source>
</reference>
<dbReference type="EMBL" id="LBMM01001666">
    <property type="protein sequence ID" value="KMQ95922.1"/>
    <property type="molecule type" value="Genomic_DNA"/>
</dbReference>
<comment type="caution">
    <text evidence="7">The sequence shown here is derived from an EMBL/GenBank/DDBJ whole genome shotgun (WGS) entry which is preliminary data.</text>
</comment>
<evidence type="ECO:0000256" key="3">
    <source>
        <dbReference type="ARBA" id="ARBA00023274"/>
    </source>
</evidence>
<dbReference type="HAMAP" id="MF_00531">
    <property type="entry name" value="Ribosomal_uS19"/>
    <property type="match status" value="1"/>
</dbReference>
<keyword evidence="2 5" id="KW-0689">Ribosomal protein</keyword>
<evidence type="ECO:0000256" key="2">
    <source>
        <dbReference type="ARBA" id="ARBA00022980"/>
    </source>
</evidence>
<feature type="compositionally biased region" description="Basic and acidic residues" evidence="6">
    <location>
        <begin position="567"/>
        <end position="584"/>
    </location>
</feature>
<dbReference type="NCBIfam" id="NF003121">
    <property type="entry name" value="PRK04038.1"/>
    <property type="match status" value="1"/>
</dbReference>
<evidence type="ECO:0000313" key="8">
    <source>
        <dbReference type="Proteomes" id="UP000036403"/>
    </source>
</evidence>
<dbReference type="Proteomes" id="UP000036403">
    <property type="component" value="Unassembled WGS sequence"/>
</dbReference>
<gene>
    <name evidence="7" type="ORF">RF55_3836</name>
</gene>
<dbReference type="STRING" id="67767.A0A0J7KZD6"/>
<feature type="compositionally biased region" description="Basic and acidic residues" evidence="6">
    <location>
        <begin position="380"/>
        <end position="390"/>
    </location>
</feature>
<dbReference type="InterPro" id="IPR002222">
    <property type="entry name" value="Ribosomal_uS19"/>
</dbReference>
<dbReference type="OrthoDB" id="6256716at2759"/>
<dbReference type="GO" id="GO:0003735">
    <property type="term" value="F:structural constituent of ribosome"/>
    <property type="evidence" value="ECO:0007669"/>
    <property type="project" value="InterPro"/>
</dbReference>
<feature type="compositionally biased region" description="Basic and acidic residues" evidence="6">
    <location>
        <begin position="777"/>
        <end position="793"/>
    </location>
</feature>
<feature type="compositionally biased region" description="Polar residues" evidence="6">
    <location>
        <begin position="354"/>
        <end position="371"/>
    </location>
</feature>
<dbReference type="InterPro" id="IPR005713">
    <property type="entry name" value="Ribosomal_uS19_euk/arc"/>
</dbReference>
<feature type="region of interest" description="Disordered" evidence="6">
    <location>
        <begin position="777"/>
        <end position="806"/>
    </location>
</feature>
<feature type="region of interest" description="Disordered" evidence="6">
    <location>
        <begin position="562"/>
        <end position="584"/>
    </location>
</feature>
<dbReference type="PANTHER" id="PTHR11880:SF2">
    <property type="entry name" value="SMALL RIBOSOMAL SUBUNIT PROTEIN US19"/>
    <property type="match status" value="1"/>
</dbReference>
<keyword evidence="8" id="KW-1185">Reference proteome</keyword>
<keyword evidence="3 5" id="KW-0687">Ribonucleoprotein</keyword>
<dbReference type="InterPro" id="IPR023575">
    <property type="entry name" value="Ribosomal_uS19_SF"/>
</dbReference>
<dbReference type="PANTHER" id="PTHR11880">
    <property type="entry name" value="RIBOSOMAL PROTEIN S19P FAMILY MEMBER"/>
    <property type="match status" value="1"/>
</dbReference>
<feature type="region of interest" description="Disordered" evidence="6">
    <location>
        <begin position="696"/>
        <end position="724"/>
    </location>
</feature>
<organism evidence="7 8">
    <name type="scientific">Lasius niger</name>
    <name type="common">Black garden ant</name>
    <dbReference type="NCBI Taxonomy" id="67767"/>
    <lineage>
        <taxon>Eukaryota</taxon>
        <taxon>Metazoa</taxon>
        <taxon>Ecdysozoa</taxon>
        <taxon>Arthropoda</taxon>
        <taxon>Hexapoda</taxon>
        <taxon>Insecta</taxon>
        <taxon>Pterygota</taxon>
        <taxon>Neoptera</taxon>
        <taxon>Endopterygota</taxon>
        <taxon>Hymenoptera</taxon>
        <taxon>Apocrita</taxon>
        <taxon>Aculeata</taxon>
        <taxon>Formicoidea</taxon>
        <taxon>Formicidae</taxon>
        <taxon>Formicinae</taxon>
        <taxon>Lasius</taxon>
        <taxon>Lasius</taxon>
    </lineage>
</organism>
<dbReference type="GO" id="GO:0003723">
    <property type="term" value="F:RNA binding"/>
    <property type="evidence" value="ECO:0007669"/>
    <property type="project" value="InterPro"/>
</dbReference>
<dbReference type="GO" id="GO:0000028">
    <property type="term" value="P:ribosomal small subunit assembly"/>
    <property type="evidence" value="ECO:0007669"/>
    <property type="project" value="TreeGrafter"/>
</dbReference>
<dbReference type="PRINTS" id="PR00975">
    <property type="entry name" value="RIBOSOMALS19"/>
</dbReference>
<comment type="similarity">
    <text evidence="1 5">Belongs to the universal ribosomal protein uS19 family.</text>
</comment>
<dbReference type="AlphaFoldDB" id="A0A0J7KZD6"/>
<evidence type="ECO:0000256" key="4">
    <source>
        <dbReference type="ARBA" id="ARBA00035469"/>
    </source>
</evidence>
<dbReference type="InterPro" id="IPR020934">
    <property type="entry name" value="Ribosomal_uS19_CS"/>
</dbReference>
<dbReference type="PaxDb" id="67767-A0A0J7KZD6"/>
<dbReference type="Pfam" id="PF00203">
    <property type="entry name" value="Ribosomal_S19"/>
    <property type="match status" value="1"/>
</dbReference>
<dbReference type="Gene3D" id="3.30.860.10">
    <property type="entry name" value="30s Ribosomal Protein S19, Chain A"/>
    <property type="match status" value="1"/>
</dbReference>
<evidence type="ECO:0000256" key="5">
    <source>
        <dbReference type="RuleBase" id="RU003485"/>
    </source>
</evidence>
<evidence type="ECO:0000313" key="7">
    <source>
        <dbReference type="EMBL" id="KMQ95922.1"/>
    </source>
</evidence>
<dbReference type="FunFam" id="3.30.860.10:FF:000002">
    <property type="entry name" value="40S ribosomal protein S15"/>
    <property type="match status" value="1"/>
</dbReference>
<dbReference type="GO" id="GO:0006412">
    <property type="term" value="P:translation"/>
    <property type="evidence" value="ECO:0007669"/>
    <property type="project" value="InterPro"/>
</dbReference>
<dbReference type="PROSITE" id="PS00323">
    <property type="entry name" value="RIBOSOMAL_S19"/>
    <property type="match status" value="1"/>
</dbReference>
<feature type="region of interest" description="Disordered" evidence="6">
    <location>
        <begin position="343"/>
        <end position="390"/>
    </location>
</feature>